<reference evidence="4 5" key="1">
    <citation type="submission" date="2016-09" db="EMBL/GenBank/DDBJ databases">
        <authorList>
            <person name="Capua I."/>
            <person name="De Benedictis P."/>
            <person name="Joannis T."/>
            <person name="Lombin L.H."/>
            <person name="Cattoli G."/>
        </authorList>
    </citation>
    <scope>NUCLEOTIDE SEQUENCE [LARGE SCALE GENOMIC DNA]</scope>
    <source>
        <strain evidence="4 5">ISLP-3</strain>
    </source>
</reference>
<evidence type="ECO:0000259" key="3">
    <source>
        <dbReference type="PROSITE" id="PS51186"/>
    </source>
</evidence>
<dbReference type="InterPro" id="IPR000182">
    <property type="entry name" value="GNAT_dom"/>
</dbReference>
<dbReference type="CDD" id="cd04301">
    <property type="entry name" value="NAT_SF"/>
    <property type="match status" value="1"/>
</dbReference>
<dbReference type="GO" id="GO:0016747">
    <property type="term" value="F:acyltransferase activity, transferring groups other than amino-acyl groups"/>
    <property type="evidence" value="ECO:0007669"/>
    <property type="project" value="InterPro"/>
</dbReference>
<accession>A0A1G6H3I1</accession>
<keyword evidence="1 4" id="KW-0808">Transferase</keyword>
<dbReference type="Gene3D" id="3.40.630.30">
    <property type="match status" value="1"/>
</dbReference>
<keyword evidence="5" id="KW-1185">Reference proteome</keyword>
<dbReference type="RefSeq" id="WP_175558981.1">
    <property type="nucleotide sequence ID" value="NZ_FMYH01000001.1"/>
</dbReference>
<dbReference type="Proteomes" id="UP000199039">
    <property type="component" value="Unassembled WGS sequence"/>
</dbReference>
<dbReference type="AlphaFoldDB" id="A0A1G6H3I1"/>
<keyword evidence="2" id="KW-0012">Acyltransferase</keyword>
<gene>
    <name evidence="4" type="ORF">SAMN05216410_0640</name>
</gene>
<dbReference type="EMBL" id="FMYH01000001">
    <property type="protein sequence ID" value="SDB87986.1"/>
    <property type="molecule type" value="Genomic_DNA"/>
</dbReference>
<dbReference type="STRING" id="1814289.SAMN05216410_0640"/>
<proteinExistence type="predicted"/>
<name>A0A1G6H3I1_9MICO</name>
<dbReference type="SUPFAM" id="SSF55729">
    <property type="entry name" value="Acyl-CoA N-acyltransferases (Nat)"/>
    <property type="match status" value="1"/>
</dbReference>
<evidence type="ECO:0000313" key="4">
    <source>
        <dbReference type="EMBL" id="SDB87986.1"/>
    </source>
</evidence>
<evidence type="ECO:0000256" key="2">
    <source>
        <dbReference type="ARBA" id="ARBA00023315"/>
    </source>
</evidence>
<evidence type="ECO:0000256" key="1">
    <source>
        <dbReference type="ARBA" id="ARBA00022679"/>
    </source>
</evidence>
<feature type="domain" description="N-acetyltransferase" evidence="3">
    <location>
        <begin position="3"/>
        <end position="156"/>
    </location>
</feature>
<evidence type="ECO:0000313" key="5">
    <source>
        <dbReference type="Proteomes" id="UP000199039"/>
    </source>
</evidence>
<dbReference type="InterPro" id="IPR050832">
    <property type="entry name" value="Bact_Acetyltransf"/>
</dbReference>
<dbReference type="InterPro" id="IPR016181">
    <property type="entry name" value="Acyl_CoA_acyltransferase"/>
</dbReference>
<dbReference type="PROSITE" id="PS51186">
    <property type="entry name" value="GNAT"/>
    <property type="match status" value="1"/>
</dbReference>
<dbReference type="PANTHER" id="PTHR43877">
    <property type="entry name" value="AMINOALKYLPHOSPHONATE N-ACETYLTRANSFERASE-RELATED-RELATED"/>
    <property type="match status" value="1"/>
</dbReference>
<organism evidence="4 5">
    <name type="scientific">Sanguibacter gelidistatuariae</name>
    <dbReference type="NCBI Taxonomy" id="1814289"/>
    <lineage>
        <taxon>Bacteria</taxon>
        <taxon>Bacillati</taxon>
        <taxon>Actinomycetota</taxon>
        <taxon>Actinomycetes</taxon>
        <taxon>Micrococcales</taxon>
        <taxon>Sanguibacteraceae</taxon>
        <taxon>Sanguibacter</taxon>
    </lineage>
</organism>
<dbReference type="Pfam" id="PF00583">
    <property type="entry name" value="Acetyltransf_1"/>
    <property type="match status" value="1"/>
</dbReference>
<dbReference type="PANTHER" id="PTHR43877:SF2">
    <property type="entry name" value="AMINOALKYLPHOSPHONATE N-ACETYLTRANSFERASE-RELATED"/>
    <property type="match status" value="1"/>
</dbReference>
<sequence>MSIEFVLLSEHPEHADVCAAWSFGLWGSQSSSTLARAVAKFTPHEDTDADDASLETVVAVKHGRAIGMASLWPSDLPDRPDLSPWMAAMFVHEEHRDLGLATRLGREVEDLARARGVGTLYLVTEHAELLYLKSGWRVVDRVTTVLGPAALMTKTL</sequence>
<protein>
    <submittedName>
        <fullName evidence="4">Acetyltransferase (GNAT) family protein</fullName>
    </submittedName>
</protein>